<name>A0A402CZF9_9BACT</name>
<evidence type="ECO:0000313" key="2">
    <source>
        <dbReference type="Proteomes" id="UP000287394"/>
    </source>
</evidence>
<keyword evidence="2" id="KW-1185">Reference proteome</keyword>
<reference evidence="1 2" key="1">
    <citation type="journal article" date="2019" name="Int. J. Syst. Evol. Microbiol.">
        <title>Capsulimonas corticalis gen. nov., sp. nov., an aerobic capsulated bacterium, of a novel bacterial order, Capsulimonadales ord. nov., of the class Armatimonadia of the phylum Armatimonadetes.</title>
        <authorList>
            <person name="Li J."/>
            <person name="Kudo C."/>
            <person name="Tonouchi A."/>
        </authorList>
    </citation>
    <scope>NUCLEOTIDE SEQUENCE [LARGE SCALE GENOMIC DNA]</scope>
    <source>
        <strain evidence="1 2">AX-7</strain>
    </source>
</reference>
<proteinExistence type="predicted"/>
<dbReference type="Proteomes" id="UP000287394">
    <property type="component" value="Chromosome"/>
</dbReference>
<protein>
    <submittedName>
        <fullName evidence="1">Uncharacterized protein</fullName>
    </submittedName>
</protein>
<organism evidence="1 2">
    <name type="scientific">Capsulimonas corticalis</name>
    <dbReference type="NCBI Taxonomy" id="2219043"/>
    <lineage>
        <taxon>Bacteria</taxon>
        <taxon>Bacillati</taxon>
        <taxon>Armatimonadota</taxon>
        <taxon>Armatimonadia</taxon>
        <taxon>Capsulimonadales</taxon>
        <taxon>Capsulimonadaceae</taxon>
        <taxon>Capsulimonas</taxon>
    </lineage>
</organism>
<evidence type="ECO:0000313" key="1">
    <source>
        <dbReference type="EMBL" id="BDI29428.1"/>
    </source>
</evidence>
<sequence>MHSLLTAPLAVASPAPDAAWIVGACPACGGPTVENEYRVGGSDYKTIKNCWNAIGECPTCDVFDADAYRPVAKENLAMEPTLTETPTVLTVAAALAVCDRLLAEMENKPDAYRAAAVRWFRGEVIKGAGAFCPKCTFPILGTYCGVCPAIVVARATERDEEWMSEATGGVNTHESRSRMLDIARLELIYELCAFQASIDLAADNIVFAEVGAAADLANAAQLQEAA</sequence>
<gene>
    <name evidence="1" type="ORF">CCAX7_14790</name>
</gene>
<dbReference type="EMBL" id="AP025739">
    <property type="protein sequence ID" value="BDI29428.1"/>
    <property type="molecule type" value="Genomic_DNA"/>
</dbReference>
<dbReference type="RefSeq" id="WP_119322686.1">
    <property type="nucleotide sequence ID" value="NZ_AP025739.1"/>
</dbReference>
<accession>A0A402CZF9</accession>
<dbReference type="AlphaFoldDB" id="A0A402CZF9"/>
<dbReference type="KEGG" id="ccot:CCAX7_14790"/>